<sequence length="118" mass="13415">MYGERIRMIHLITLQNTYITTVLSVPILVYILNQSTTQHFTSATFLTRTICCIEISVDLILMTANMSANRQISGGYKQEPAMHPPQVKAGHYQKISEIPGFDIPVQYTCRKLDQLRSP</sequence>
<evidence type="ECO:0000313" key="2">
    <source>
        <dbReference type="EMBL" id="CEI60943.1"/>
    </source>
</evidence>
<keyword evidence="1" id="KW-1133">Transmembrane helix</keyword>
<evidence type="ECO:0000313" key="3">
    <source>
        <dbReference type="Proteomes" id="UP000245910"/>
    </source>
</evidence>
<dbReference type="AlphaFoldDB" id="A0A2L2T0Q2"/>
<name>A0A2L2T0Q2_9HYPO</name>
<keyword evidence="3" id="KW-1185">Reference proteome</keyword>
<keyword evidence="1" id="KW-0472">Membrane</keyword>
<dbReference type="Proteomes" id="UP000245910">
    <property type="component" value="Chromosome II"/>
</dbReference>
<dbReference type="EMBL" id="LN649230">
    <property type="protein sequence ID" value="CEI60943.1"/>
    <property type="molecule type" value="Genomic_DNA"/>
</dbReference>
<reference evidence="3" key="1">
    <citation type="submission" date="2014-10" db="EMBL/GenBank/DDBJ databases">
        <authorList>
            <person name="King R."/>
        </authorList>
    </citation>
    <scope>NUCLEOTIDE SEQUENCE [LARGE SCALE GENOMIC DNA]</scope>
    <source>
        <strain evidence="3">A3/5</strain>
    </source>
</reference>
<keyword evidence="1" id="KW-0812">Transmembrane</keyword>
<organism evidence="2 3">
    <name type="scientific">Fusarium venenatum</name>
    <dbReference type="NCBI Taxonomy" id="56646"/>
    <lineage>
        <taxon>Eukaryota</taxon>
        <taxon>Fungi</taxon>
        <taxon>Dikarya</taxon>
        <taxon>Ascomycota</taxon>
        <taxon>Pezizomycotina</taxon>
        <taxon>Sordariomycetes</taxon>
        <taxon>Hypocreomycetidae</taxon>
        <taxon>Hypocreales</taxon>
        <taxon>Nectriaceae</taxon>
        <taxon>Fusarium</taxon>
    </lineage>
</organism>
<evidence type="ECO:0000256" key="1">
    <source>
        <dbReference type="SAM" id="Phobius"/>
    </source>
</evidence>
<accession>A0A2L2T0Q2</accession>
<feature type="transmembrane region" description="Helical" evidence="1">
    <location>
        <begin position="12"/>
        <end position="32"/>
    </location>
</feature>
<proteinExistence type="predicted"/>
<protein>
    <submittedName>
        <fullName evidence="2">Uncharacterized protein</fullName>
    </submittedName>
</protein>